<dbReference type="InterPro" id="IPR041471">
    <property type="entry name" value="UvrB_inter"/>
</dbReference>
<evidence type="ECO:0000256" key="9">
    <source>
        <dbReference type="ARBA" id="ARBA00023204"/>
    </source>
</evidence>
<evidence type="ECO:0000256" key="15">
    <source>
        <dbReference type="SAM" id="MobiDB-lite"/>
    </source>
</evidence>
<comment type="subunit">
    <text evidence="10 12 13">Forms a heterotetramer with UvrA during the search for lesions. Interacts with UvrC in an incision complex.</text>
</comment>
<dbReference type="PANTHER" id="PTHR24029:SF0">
    <property type="entry name" value="UVRABC SYSTEM PROTEIN B"/>
    <property type="match status" value="1"/>
</dbReference>
<dbReference type="Pfam" id="PF17757">
    <property type="entry name" value="UvrB_inter"/>
    <property type="match status" value="1"/>
</dbReference>
<dbReference type="Pfam" id="PF00271">
    <property type="entry name" value="Helicase_C"/>
    <property type="match status" value="1"/>
</dbReference>
<feature type="domain" description="UVR" evidence="16">
    <location>
        <begin position="675"/>
        <end position="710"/>
    </location>
</feature>
<keyword evidence="7 12" id="KW-0067">ATP-binding</keyword>
<dbReference type="CDD" id="cd18790">
    <property type="entry name" value="SF2_C_UvrB"/>
    <property type="match status" value="1"/>
</dbReference>
<keyword evidence="20" id="KW-1185">Reference proteome</keyword>
<accession>A0ABT6RSI0</accession>
<dbReference type="EMBL" id="JASCIR010000010">
    <property type="protein sequence ID" value="MDI3387364.1"/>
    <property type="molecule type" value="Genomic_DNA"/>
</dbReference>
<keyword evidence="12 13" id="KW-0742">SOS response</keyword>
<evidence type="ECO:0000256" key="13">
    <source>
        <dbReference type="RuleBase" id="RU003587"/>
    </source>
</evidence>
<dbReference type="SUPFAM" id="SSF52540">
    <property type="entry name" value="P-loop containing nucleoside triphosphate hydrolases"/>
    <property type="match status" value="2"/>
</dbReference>
<dbReference type="HAMAP" id="MF_00204">
    <property type="entry name" value="UvrB"/>
    <property type="match status" value="1"/>
</dbReference>
<name>A0ABT6RSI0_9ACTN</name>
<dbReference type="InterPro" id="IPR036876">
    <property type="entry name" value="UVR_dom_sf"/>
</dbReference>
<dbReference type="PROSITE" id="PS51192">
    <property type="entry name" value="HELICASE_ATP_BIND_1"/>
    <property type="match status" value="1"/>
</dbReference>
<dbReference type="NCBIfam" id="NF003673">
    <property type="entry name" value="PRK05298.1"/>
    <property type="match status" value="1"/>
</dbReference>
<feature type="binding site" evidence="12">
    <location>
        <begin position="48"/>
        <end position="55"/>
    </location>
    <ligand>
        <name>ATP</name>
        <dbReference type="ChEBI" id="CHEBI:30616"/>
    </ligand>
</feature>
<keyword evidence="5 12" id="KW-0227">DNA damage</keyword>
<dbReference type="InterPro" id="IPR027417">
    <property type="entry name" value="P-loop_NTPase"/>
</dbReference>
<keyword evidence="8 12" id="KW-0267">Excision nuclease</keyword>
<evidence type="ECO:0000256" key="1">
    <source>
        <dbReference type="ARBA" id="ARBA00004496"/>
    </source>
</evidence>
<dbReference type="InterPro" id="IPR004807">
    <property type="entry name" value="UvrB"/>
</dbReference>
<dbReference type="Gene3D" id="3.40.50.300">
    <property type="entry name" value="P-loop containing nucleotide triphosphate hydrolases"/>
    <property type="match status" value="3"/>
</dbReference>
<dbReference type="PANTHER" id="PTHR24029">
    <property type="entry name" value="UVRABC SYSTEM PROTEIN B"/>
    <property type="match status" value="1"/>
</dbReference>
<dbReference type="InterPro" id="IPR001650">
    <property type="entry name" value="Helicase_C-like"/>
</dbReference>
<dbReference type="CDD" id="cd17916">
    <property type="entry name" value="DEXHc_UvrB"/>
    <property type="match status" value="1"/>
</dbReference>
<dbReference type="PROSITE" id="PS50151">
    <property type="entry name" value="UVR"/>
    <property type="match status" value="1"/>
</dbReference>
<dbReference type="InterPro" id="IPR014001">
    <property type="entry name" value="Helicase_ATP-bd"/>
</dbReference>
<keyword evidence="19" id="KW-0378">Hydrolase</keyword>
<proteinExistence type="inferred from homology"/>
<feature type="coiled-coil region" evidence="14">
    <location>
        <begin position="272"/>
        <end position="299"/>
    </location>
</feature>
<evidence type="ECO:0000256" key="14">
    <source>
        <dbReference type="SAM" id="Coils"/>
    </source>
</evidence>
<dbReference type="Proteomes" id="UP001224661">
    <property type="component" value="Unassembled WGS sequence"/>
</dbReference>
<keyword evidence="9 12" id="KW-0234">DNA repair</keyword>
<organism evidence="19 20">
    <name type="scientific">Streptomyces solicavernae</name>
    <dbReference type="NCBI Taxonomy" id="3043614"/>
    <lineage>
        <taxon>Bacteria</taxon>
        <taxon>Bacillati</taxon>
        <taxon>Actinomycetota</taxon>
        <taxon>Actinomycetes</taxon>
        <taxon>Kitasatosporales</taxon>
        <taxon>Streptomycetaceae</taxon>
        <taxon>Streptomyces</taxon>
    </lineage>
</organism>
<evidence type="ECO:0000259" key="17">
    <source>
        <dbReference type="PROSITE" id="PS51192"/>
    </source>
</evidence>
<dbReference type="Gene3D" id="4.10.860.10">
    <property type="entry name" value="UVR domain"/>
    <property type="match status" value="1"/>
</dbReference>
<evidence type="ECO:0000259" key="18">
    <source>
        <dbReference type="PROSITE" id="PS51194"/>
    </source>
</evidence>
<evidence type="ECO:0000313" key="20">
    <source>
        <dbReference type="Proteomes" id="UP001224661"/>
    </source>
</evidence>
<comment type="function">
    <text evidence="12">The UvrABC repair system catalyzes the recognition and processing of DNA lesions. A damage recognition complex composed of 2 UvrA and 2 UvrB subunits scans DNA for abnormalities. Upon binding of the UvrA(2)B(2) complex to a putative damaged site, the DNA wraps around one UvrB monomer. DNA wrap is dependent on ATP binding by UvrB and probably causes local melting of the DNA helix, facilitating insertion of UvrB beta-hairpin between the DNA strands. Then UvrB probes one DNA strand for the presence of a lesion. If a lesion is found the UvrA subunits dissociate and the UvrB-DNA preincision complex is formed. This complex is subsequently bound by UvrC and the second UvrB is released. If no lesion is found, the DNA wraps around the other UvrB subunit that will check the other stand for damage.</text>
</comment>
<comment type="subcellular location">
    <subcellularLocation>
        <location evidence="1 12 13">Cytoplasm</location>
    </subcellularLocation>
</comment>
<evidence type="ECO:0000256" key="3">
    <source>
        <dbReference type="ARBA" id="ARBA00022490"/>
    </source>
</evidence>
<dbReference type="GO" id="GO:0016787">
    <property type="term" value="F:hydrolase activity"/>
    <property type="evidence" value="ECO:0007669"/>
    <property type="project" value="UniProtKB-KW"/>
</dbReference>
<evidence type="ECO:0000256" key="8">
    <source>
        <dbReference type="ARBA" id="ARBA00022881"/>
    </source>
</evidence>
<evidence type="ECO:0000256" key="2">
    <source>
        <dbReference type="ARBA" id="ARBA00008533"/>
    </source>
</evidence>
<dbReference type="InterPro" id="IPR001943">
    <property type="entry name" value="UVR_dom"/>
</dbReference>
<reference evidence="19 20" key="1">
    <citation type="submission" date="2023-05" db="EMBL/GenBank/DDBJ databases">
        <title>Draft genome sequence of Streptomyces sp. B-S-A8 isolated from a cave soil in Thailand.</title>
        <authorList>
            <person name="Chamroensaksri N."/>
            <person name="Muangham S."/>
        </authorList>
    </citation>
    <scope>NUCLEOTIDE SEQUENCE [LARGE SCALE GENOMIC DNA]</scope>
    <source>
        <strain evidence="19 20">B-S-A8</strain>
    </source>
</reference>
<dbReference type="Pfam" id="PF12344">
    <property type="entry name" value="UvrB"/>
    <property type="match status" value="1"/>
</dbReference>
<dbReference type="SMART" id="SM00487">
    <property type="entry name" value="DEXDc"/>
    <property type="match status" value="1"/>
</dbReference>
<protein>
    <recommendedName>
        <fullName evidence="11 12">UvrABC system protein B</fullName>
        <shortName evidence="12">Protein UvrB</shortName>
    </recommendedName>
    <alternativeName>
        <fullName evidence="12">Excinuclease ABC subunit B</fullName>
    </alternativeName>
</protein>
<comment type="similarity">
    <text evidence="2 12 13">Belongs to the UvrB family.</text>
</comment>
<dbReference type="InterPro" id="IPR006935">
    <property type="entry name" value="Helicase/UvrB_N"/>
</dbReference>
<keyword evidence="3 12" id="KW-0963">Cytoplasm</keyword>
<evidence type="ECO:0000259" key="16">
    <source>
        <dbReference type="PROSITE" id="PS50151"/>
    </source>
</evidence>
<dbReference type="Pfam" id="PF04851">
    <property type="entry name" value="ResIII"/>
    <property type="match status" value="1"/>
</dbReference>
<evidence type="ECO:0000256" key="12">
    <source>
        <dbReference type="HAMAP-Rule" id="MF_00204"/>
    </source>
</evidence>
<gene>
    <name evidence="12 19" type="primary">uvrB</name>
    <name evidence="19" type="ORF">QIS99_14310</name>
</gene>
<keyword evidence="14" id="KW-0175">Coiled coil</keyword>
<evidence type="ECO:0000256" key="5">
    <source>
        <dbReference type="ARBA" id="ARBA00022763"/>
    </source>
</evidence>
<evidence type="ECO:0000313" key="19">
    <source>
        <dbReference type="EMBL" id="MDI3387364.1"/>
    </source>
</evidence>
<dbReference type="SUPFAM" id="SSF46600">
    <property type="entry name" value="C-terminal UvrC-binding domain of UvrB"/>
    <property type="match status" value="1"/>
</dbReference>
<dbReference type="InterPro" id="IPR024759">
    <property type="entry name" value="UvrB_YAD/RRR_dom"/>
</dbReference>
<dbReference type="RefSeq" id="WP_282513660.1">
    <property type="nucleotide sequence ID" value="NZ_JASCIR010000010.1"/>
</dbReference>
<comment type="caution">
    <text evidence="19">The sequence shown here is derived from an EMBL/GenBank/DDBJ whole genome shotgun (WGS) entry which is preliminary data.</text>
</comment>
<feature type="region of interest" description="Disordered" evidence="15">
    <location>
        <begin position="618"/>
        <end position="672"/>
    </location>
</feature>
<evidence type="ECO:0000256" key="7">
    <source>
        <dbReference type="ARBA" id="ARBA00022840"/>
    </source>
</evidence>
<keyword evidence="4 12" id="KW-0547">Nucleotide-binding</keyword>
<keyword evidence="6 12" id="KW-0228">DNA excision</keyword>
<dbReference type="Pfam" id="PF02151">
    <property type="entry name" value="UVR"/>
    <property type="match status" value="1"/>
</dbReference>
<evidence type="ECO:0000256" key="4">
    <source>
        <dbReference type="ARBA" id="ARBA00022741"/>
    </source>
</evidence>
<comment type="domain">
    <text evidence="12">The beta-hairpin motif is involved in DNA binding.</text>
</comment>
<evidence type="ECO:0000256" key="10">
    <source>
        <dbReference type="ARBA" id="ARBA00026033"/>
    </source>
</evidence>
<dbReference type="NCBIfam" id="TIGR00631">
    <property type="entry name" value="uvrb"/>
    <property type="match status" value="1"/>
</dbReference>
<evidence type="ECO:0000256" key="6">
    <source>
        <dbReference type="ARBA" id="ARBA00022769"/>
    </source>
</evidence>
<sequence>MRPSSKIERTVAPFEVVSPYQPSGDQPTAIADLDRRIRAGEKDVVLLGATGTGKSATTAWMIEKLQRPTLVMAPNKTLAAQLANEFRELLPNNAVEYFVSYYDYYQPEAYVPQSDTYIEKDSSINEEVERLRHSATNSLLTRRDVVVVASVSCIYGLGTPQEYVDRMVSLKIGDELDRDELLRRFVDIQYTRNDLAFTRGTFRVRGDTIEIFPVYEELAVRIEMFGDEIEALSTLHPLTGEVISDDEQLYVFPASHYVAGPERMEKAVNGIEKELDERLAELEKQGKMLEAQRLRMRTTYDLEMLRQIGSCSGIENYSMHFDDRGPGTPPHTLLDYFPDDFLLVLDESHVTVPQIGAMYEGDASRKRTLVDHGFRLPSALDNRPLKWEEFQERIGQSVYLSATPGAYELSRGDGHVEQIIRPTGLVDPEVVVKPTEGQIDDLVHEIRTRAEKDERVLVTTLTKKMAEDLTDYFLELGIQVRYLHSDVDTLRRVELLRELRAGEFDVLVGINLLREGLDLPEVSLVAILDADKEGFLRSGTSLIQTIGRAARNVSGQVHMYADKITPAMERAIDETNRRREKQIAYNKANGIDPQPLRKKINDIVSAIAREEVDTEELLGSGYRQTKDGKGAKAPVPSLGAGKGQGAKGGTSAKSGKAAKGKAEQVPTDRPAAQLAEQIEEMTDRMRAAAADLQFEVAARLRDEVSEMKKELRQMKEAGLA</sequence>
<dbReference type="SMART" id="SM00490">
    <property type="entry name" value="HELICc"/>
    <property type="match status" value="1"/>
</dbReference>
<evidence type="ECO:0000256" key="11">
    <source>
        <dbReference type="ARBA" id="ARBA00029504"/>
    </source>
</evidence>
<dbReference type="PROSITE" id="PS51194">
    <property type="entry name" value="HELICASE_CTER"/>
    <property type="match status" value="1"/>
</dbReference>
<feature type="short sequence motif" description="Beta-hairpin" evidence="12">
    <location>
        <begin position="101"/>
        <end position="124"/>
    </location>
</feature>
<feature type="domain" description="Helicase ATP-binding" evidence="17">
    <location>
        <begin position="35"/>
        <end position="170"/>
    </location>
</feature>
<feature type="domain" description="Helicase C-terminal" evidence="18">
    <location>
        <begin position="438"/>
        <end position="604"/>
    </location>
</feature>